<dbReference type="EMBL" id="JAYKBV010000002">
    <property type="protein sequence ID" value="MEB3039359.1"/>
    <property type="molecule type" value="Genomic_DNA"/>
</dbReference>
<gene>
    <name evidence="1" type="ORF">VJJ49_01455</name>
</gene>
<proteinExistence type="predicted"/>
<evidence type="ECO:0008006" key="3">
    <source>
        <dbReference type="Google" id="ProtNLM"/>
    </source>
</evidence>
<protein>
    <recommendedName>
        <fullName evidence="3">DNA primase</fullName>
    </recommendedName>
</protein>
<name>A0ABU5Y8Q5_9FLAO</name>
<reference evidence="1 2" key="1">
    <citation type="submission" date="2023-12" db="EMBL/GenBank/DDBJ databases">
        <title>Genomic sequences of Capnocytophaga and Parvimonas strains.</title>
        <authorList>
            <person name="Watt R.M."/>
            <person name="Wang M."/>
            <person name="Yang T."/>
            <person name="Tong W.M."/>
        </authorList>
    </citation>
    <scope>NUCLEOTIDE SEQUENCE [LARGE SCALE GENOMIC DNA]</scope>
    <source>
        <strain evidence="1 2">CCUG 13156</strain>
    </source>
</reference>
<dbReference type="Proteomes" id="UP001324270">
    <property type="component" value="Unassembled WGS sequence"/>
</dbReference>
<sequence>MATKEYEKTPQKLYEHTNKGLDILHRYLPESVGCEVGNTKKFRYSNEKTPSATLFYSKEASTWGVKDFSSGNFYSPIQVVIEKTGADFKDCLTNLYAEFNIPTEGKTFTNNITFRENKSLPANYFYLKPKQRIEHPTAYSKFVTADLLESFGIVELQYLERTTKTGKIMRIESNSNYPMFAYSNNLKVWAKTYFPNESDRAYKHGYIGEKPAKYIHGLERIEKKISFSKSRINELHKLLKSEVTDTEKKEAQKELDKLLLPYIIICSGGSDGVSVASLSEAFNPIWCNSEGETIDSDTYYYLKSICKHLINLPDLDPAGINYAHKYSLLYWKLDTLFIPKRFLGEKGKDFRDYLNYFHSEDKDFIANEFKKLLSVPENCNFITKNERNQPRINTINLNYFLNVHNFYVYRDTISERSNNEDSGILIHINNNIVSLPESSEVRRFCMDFLKTKGTTNEILSLVKGSTMLNANELRKIDVKTLDFTKHSKEYQLFFFENTCAKVTAQGVELITKSKIENYVFENNIIKRSFQKLGKSFFEPYTDNKGTKRVHITETSCDFMNFLINGSRVYWEKEYPKNADNWGKQYLLNSPYLSEKEQIIQEQHFLGKCFAIGYMLHRYNTPDFAKFVYVVDDMIKEHNTDANGGTGKSLFVKGIEQLAKRFFIDGKRKKLFEDEHLYGTLKEEHDFIYFNDMLSYHDFENLYSVVTDGISINPKNRDSKFLPFEKSPKVIGTFNYGLRTNSDADLRRILFVSFSSYYHYRNDTMGKEWQPKNDFQHRLFDDWEADQWTLFYNFMLRCVHFYIENMNTPYYSPTENIETNNLKASVGDNFELWADEYFLEDKFNQQLPKNEVMEDCRKAMGIKLSPQTFKKKLQDYCKLKGYILNPKELQRADGRILQRIIINSPYGQKESSRECIYLQVPRAEEKTETQQPLTDITNEIHSLIDNLSNEIDF</sequence>
<accession>A0ABU5Y8Q5</accession>
<organism evidence="1 2">
    <name type="scientific">Capnocytophaga gingivalis</name>
    <dbReference type="NCBI Taxonomy" id="1017"/>
    <lineage>
        <taxon>Bacteria</taxon>
        <taxon>Pseudomonadati</taxon>
        <taxon>Bacteroidota</taxon>
        <taxon>Flavobacteriia</taxon>
        <taxon>Flavobacteriales</taxon>
        <taxon>Flavobacteriaceae</taxon>
        <taxon>Capnocytophaga</taxon>
    </lineage>
</organism>
<keyword evidence="2" id="KW-1185">Reference proteome</keyword>
<evidence type="ECO:0000313" key="1">
    <source>
        <dbReference type="EMBL" id="MEB3039359.1"/>
    </source>
</evidence>
<evidence type="ECO:0000313" key="2">
    <source>
        <dbReference type="Proteomes" id="UP001324270"/>
    </source>
</evidence>
<comment type="caution">
    <text evidence="1">The sequence shown here is derived from an EMBL/GenBank/DDBJ whole genome shotgun (WGS) entry which is preliminary data.</text>
</comment>
<dbReference type="RefSeq" id="WP_323978696.1">
    <property type="nucleotide sequence ID" value="NZ_JAYKBV010000002.1"/>
</dbReference>